<dbReference type="GO" id="GO:0016787">
    <property type="term" value="F:hydrolase activity"/>
    <property type="evidence" value="ECO:0007669"/>
    <property type="project" value="UniProtKB-KW"/>
</dbReference>
<sequence>MKNKIIIIFIILFIISFLKSPVLANNDLLDFSQELEIRDKIYKSTYNWGDQTVDFNQILPLNDGYIVVGRQRSKQGVLIKLNNDLERIWSLSFSSVLHDIIQLKNDQLLTISTHQIIKLDQRGQKQWSKRCQADFRSLELLANGKFVVAGEKRGQGYLAQFSAAGEKEWSQTYTEFNQSILKAVIQTSDGDLVATGGIINSKDWQVDSKAWIICVNNKGIKKWSKTIKRPNAWDASFSAVQETRQQELILVGADGYLVKLNQRGEKIWTRTYPGFTVNYTSIQESNNGSLIAVGQQSVGRSYGGGANDYPYLVVFDQSGDLMQEKVFKNAVEGGLKDIIKVKNGHYLAVGSAQGQSAVHNTHGFLIEFNVTDTQHKKLIKPPLNNSNFIDYQAQEITLDLDLLSLSNEVLTEVQLQPWTDYYQLKELAPLGSTWEQAGVPIILIHGFQAKAVTKNDYEQALKFVFGQLVKRIVQDSRIDANEVRVYGSIWPTKMYSIEKNARSLKEAINQNQDLKYRDDIIIIAHSMGGILARSYIEEFGGAQHVQRLITISTPHQGVPSTLVYNWTRSNFLQGMVNFLADNPLGFDFSGLRDTFATEYFYQLTTFQEQSKFEKRLSNTFLEQLNQNFAYYYDRGLYKLIAADAAGDENITFMYDLVADNYAGVQNDGLVATASALFSEEYSGIVKKASHAAITEDEDVIEAIIDDLDDLIYHLQLDSELLRKNEAIKVEIYKKIGEDKFRIFQKVVKDEQWSTANKIKELTLQGWIETTQLGLSGQNWVEIYVVDDAKERLITSYSINSSQAQ</sequence>
<dbReference type="SUPFAM" id="SSF50998">
    <property type="entry name" value="Quinoprotein alcohol dehydrogenase-like"/>
    <property type="match status" value="1"/>
</dbReference>
<dbReference type="Pfam" id="PF02089">
    <property type="entry name" value="Palm_thioest"/>
    <property type="match status" value="1"/>
</dbReference>
<dbReference type="AlphaFoldDB" id="A0A938XSK9"/>
<dbReference type="Gene3D" id="3.40.50.1820">
    <property type="entry name" value="alpha/beta hydrolase"/>
    <property type="match status" value="1"/>
</dbReference>
<dbReference type="PANTHER" id="PTHR42754:SF1">
    <property type="entry name" value="LIPOPROTEIN"/>
    <property type="match status" value="1"/>
</dbReference>
<dbReference type="RefSeq" id="WP_204701496.1">
    <property type="nucleotide sequence ID" value="NZ_JAFBDQ010000006.1"/>
</dbReference>
<reference evidence="1" key="1">
    <citation type="submission" date="2021-01" db="EMBL/GenBank/DDBJ databases">
        <title>Genomic Encyclopedia of Type Strains, Phase IV (KMG-IV): sequencing the most valuable type-strain genomes for metagenomic binning, comparative biology and taxonomic classification.</title>
        <authorList>
            <person name="Goeker M."/>
        </authorList>
    </citation>
    <scope>NUCLEOTIDE SEQUENCE</scope>
    <source>
        <strain evidence="1">DSM 23230</strain>
    </source>
</reference>
<evidence type="ECO:0000313" key="2">
    <source>
        <dbReference type="Proteomes" id="UP000774000"/>
    </source>
</evidence>
<dbReference type="EMBL" id="JAFBDQ010000006">
    <property type="protein sequence ID" value="MBM7556728.1"/>
    <property type="molecule type" value="Genomic_DNA"/>
</dbReference>
<name>A0A938XSK9_9FIRM</name>
<dbReference type="InterPro" id="IPR015943">
    <property type="entry name" value="WD40/YVTN_repeat-like_dom_sf"/>
</dbReference>
<gene>
    <name evidence="1" type="ORF">JOC47_001579</name>
</gene>
<proteinExistence type="predicted"/>
<accession>A0A938XSK9</accession>
<keyword evidence="2" id="KW-1185">Reference proteome</keyword>
<comment type="caution">
    <text evidence="1">The sequence shown here is derived from an EMBL/GenBank/DDBJ whole genome shotgun (WGS) entry which is preliminary data.</text>
</comment>
<evidence type="ECO:0000313" key="1">
    <source>
        <dbReference type="EMBL" id="MBM7556728.1"/>
    </source>
</evidence>
<dbReference type="SUPFAM" id="SSF53474">
    <property type="entry name" value="alpha/beta-Hydrolases"/>
    <property type="match status" value="1"/>
</dbReference>
<dbReference type="InterPro" id="IPR011047">
    <property type="entry name" value="Quinoprotein_ADH-like_sf"/>
</dbReference>
<keyword evidence="1" id="KW-0378">Hydrolase</keyword>
<dbReference type="InterPro" id="IPR029058">
    <property type="entry name" value="AB_hydrolase_fold"/>
</dbReference>
<dbReference type="Gene3D" id="2.130.10.10">
    <property type="entry name" value="YVTN repeat-like/Quinoprotein amine dehydrogenase"/>
    <property type="match status" value="1"/>
</dbReference>
<dbReference type="Proteomes" id="UP000774000">
    <property type="component" value="Unassembled WGS sequence"/>
</dbReference>
<dbReference type="PANTHER" id="PTHR42754">
    <property type="entry name" value="ENDOGLUCANASE"/>
    <property type="match status" value="1"/>
</dbReference>
<protein>
    <submittedName>
        <fullName evidence="1">Triacylglycerol esterase/lipase EstA (Alpha/beta hydrolase family)</fullName>
    </submittedName>
</protein>
<organism evidence="1 2">
    <name type="scientific">Halanaerobacter jeridensis</name>
    <dbReference type="NCBI Taxonomy" id="706427"/>
    <lineage>
        <taxon>Bacteria</taxon>
        <taxon>Bacillati</taxon>
        <taxon>Bacillota</taxon>
        <taxon>Clostridia</taxon>
        <taxon>Halanaerobiales</taxon>
        <taxon>Halobacteroidaceae</taxon>
        <taxon>Halanaerobacter</taxon>
    </lineage>
</organism>